<evidence type="ECO:0000313" key="2">
    <source>
        <dbReference type="EMBL" id="OSI14742.1"/>
    </source>
</evidence>
<reference evidence="3" key="1">
    <citation type="submission" date="2017-01" db="EMBL/GenBank/DDBJ databases">
        <authorList>
            <person name="Wolfgang W.J."/>
            <person name="Cole J."/>
            <person name="Wroblewski D."/>
            <person name="Mcginnis J."/>
            <person name="Musser K.A."/>
        </authorList>
    </citation>
    <scope>NUCLEOTIDE SEQUENCE [LARGE SCALE GENOMIC DNA]</scope>
    <source>
        <strain evidence="3">DSM 19151</strain>
    </source>
</reference>
<evidence type="ECO:0008006" key="4">
    <source>
        <dbReference type="Google" id="ProtNLM"/>
    </source>
</evidence>
<organism evidence="2 3">
    <name type="scientific">Neisseria dentiae</name>
    <dbReference type="NCBI Taxonomy" id="194197"/>
    <lineage>
        <taxon>Bacteria</taxon>
        <taxon>Pseudomonadati</taxon>
        <taxon>Pseudomonadota</taxon>
        <taxon>Betaproteobacteria</taxon>
        <taxon>Neisseriales</taxon>
        <taxon>Neisseriaceae</taxon>
        <taxon>Neisseria</taxon>
    </lineage>
</organism>
<comment type="caution">
    <text evidence="2">The sequence shown here is derived from an EMBL/GenBank/DDBJ whole genome shotgun (WGS) entry which is preliminary data.</text>
</comment>
<evidence type="ECO:0000256" key="1">
    <source>
        <dbReference type="SAM" id="SignalP"/>
    </source>
</evidence>
<protein>
    <recommendedName>
        <fullName evidence="4">Sel1 repeat family protein</fullName>
    </recommendedName>
</protein>
<evidence type="ECO:0000313" key="3">
    <source>
        <dbReference type="Proteomes" id="UP000193118"/>
    </source>
</evidence>
<keyword evidence="1" id="KW-0732">Signal</keyword>
<gene>
    <name evidence="2" type="ORF">BWD09_09915</name>
</gene>
<dbReference type="PANTHER" id="PTHR43628">
    <property type="entry name" value="ACTIVATOR OF C KINASE PROTEIN 1-RELATED"/>
    <property type="match status" value="1"/>
</dbReference>
<dbReference type="SUPFAM" id="SSF81901">
    <property type="entry name" value="HCP-like"/>
    <property type="match status" value="1"/>
</dbReference>
<proteinExistence type="predicted"/>
<dbReference type="STRING" id="194197.BWD09_09915"/>
<dbReference type="InterPro" id="IPR006597">
    <property type="entry name" value="Sel1-like"/>
</dbReference>
<sequence length="202" mass="21898">MNMKNRFSAAALAVLLAACTHTTPQTAAGASSDSQSQSRRDAARAVLDQGIKAYQAQDYAAALPLFKQADQLGHMKAARYLGLMVLNGNGMAQSNAQAFAYFQRAANEGDITGQYWLGYCYENGIGTTRNYAQAMKWYTQSARRGDVIAAPAMVALGHLYEQGKGVPANRNHAAAYYKQAMDAGYEAGKTEWQRLQAAQLPE</sequence>
<dbReference type="AlphaFoldDB" id="A0A1X3D4S6"/>
<dbReference type="PROSITE" id="PS51257">
    <property type="entry name" value="PROKAR_LIPOPROTEIN"/>
    <property type="match status" value="1"/>
</dbReference>
<keyword evidence="3" id="KW-1185">Reference proteome</keyword>
<accession>A0A1X3D4S6</accession>
<dbReference type="Proteomes" id="UP000193118">
    <property type="component" value="Unassembled WGS sequence"/>
</dbReference>
<dbReference type="PANTHER" id="PTHR43628:SF1">
    <property type="entry name" value="CHITIN SYNTHASE REGULATORY FACTOR 2-RELATED"/>
    <property type="match status" value="1"/>
</dbReference>
<dbReference type="InterPro" id="IPR052945">
    <property type="entry name" value="Mitotic_Regulator"/>
</dbReference>
<feature type="chain" id="PRO_5012214056" description="Sel1 repeat family protein" evidence="1">
    <location>
        <begin position="28"/>
        <end position="202"/>
    </location>
</feature>
<name>A0A1X3D4S6_9NEIS</name>
<dbReference type="InterPro" id="IPR011990">
    <property type="entry name" value="TPR-like_helical_dom_sf"/>
</dbReference>
<feature type="signal peptide" evidence="1">
    <location>
        <begin position="1"/>
        <end position="27"/>
    </location>
</feature>
<dbReference type="Pfam" id="PF08238">
    <property type="entry name" value="Sel1"/>
    <property type="match status" value="3"/>
</dbReference>
<dbReference type="Gene3D" id="1.25.40.10">
    <property type="entry name" value="Tetratricopeptide repeat domain"/>
    <property type="match status" value="1"/>
</dbReference>
<dbReference type="EMBL" id="MTBO01000030">
    <property type="protein sequence ID" value="OSI14742.1"/>
    <property type="molecule type" value="Genomic_DNA"/>
</dbReference>
<dbReference type="SMART" id="SM00671">
    <property type="entry name" value="SEL1"/>
    <property type="match status" value="3"/>
</dbReference>